<dbReference type="EMBL" id="KN818311">
    <property type="protein sequence ID" value="KIL59678.1"/>
    <property type="molecule type" value="Genomic_DNA"/>
</dbReference>
<name>A0A0C2WTL8_AMAMK</name>
<gene>
    <name evidence="1" type="ORF">M378DRAFT_168930</name>
</gene>
<sequence>MDLERMHDELYRGRYLTPCETQRHWLTKTLTGCMRPKLCIPSRRLASSSLTRPSRWSVNVWLCGSASAEESAGRAAKREVRRGATAAGMVR</sequence>
<keyword evidence="2" id="KW-1185">Reference proteome</keyword>
<dbReference type="AlphaFoldDB" id="A0A0C2WTL8"/>
<evidence type="ECO:0000313" key="2">
    <source>
        <dbReference type="Proteomes" id="UP000054549"/>
    </source>
</evidence>
<reference evidence="1 2" key="1">
    <citation type="submission" date="2014-04" db="EMBL/GenBank/DDBJ databases">
        <title>Evolutionary Origins and Diversification of the Mycorrhizal Mutualists.</title>
        <authorList>
            <consortium name="DOE Joint Genome Institute"/>
            <consortium name="Mycorrhizal Genomics Consortium"/>
            <person name="Kohler A."/>
            <person name="Kuo A."/>
            <person name="Nagy L.G."/>
            <person name="Floudas D."/>
            <person name="Copeland A."/>
            <person name="Barry K.W."/>
            <person name="Cichocki N."/>
            <person name="Veneault-Fourrey C."/>
            <person name="LaButti K."/>
            <person name="Lindquist E.A."/>
            <person name="Lipzen A."/>
            <person name="Lundell T."/>
            <person name="Morin E."/>
            <person name="Murat C."/>
            <person name="Riley R."/>
            <person name="Ohm R."/>
            <person name="Sun H."/>
            <person name="Tunlid A."/>
            <person name="Henrissat B."/>
            <person name="Grigoriev I.V."/>
            <person name="Hibbett D.S."/>
            <person name="Martin F."/>
        </authorList>
    </citation>
    <scope>NUCLEOTIDE SEQUENCE [LARGE SCALE GENOMIC DNA]</scope>
    <source>
        <strain evidence="1 2">Koide BX008</strain>
    </source>
</reference>
<evidence type="ECO:0000313" key="1">
    <source>
        <dbReference type="EMBL" id="KIL59678.1"/>
    </source>
</evidence>
<dbReference type="HOGENOM" id="CLU_2426575_0_0_1"/>
<dbReference type="InParanoid" id="A0A0C2WTL8"/>
<protein>
    <submittedName>
        <fullName evidence="1">Uncharacterized protein</fullName>
    </submittedName>
</protein>
<dbReference type="Proteomes" id="UP000054549">
    <property type="component" value="Unassembled WGS sequence"/>
</dbReference>
<proteinExistence type="predicted"/>
<organism evidence="1 2">
    <name type="scientific">Amanita muscaria (strain Koide BX008)</name>
    <dbReference type="NCBI Taxonomy" id="946122"/>
    <lineage>
        <taxon>Eukaryota</taxon>
        <taxon>Fungi</taxon>
        <taxon>Dikarya</taxon>
        <taxon>Basidiomycota</taxon>
        <taxon>Agaricomycotina</taxon>
        <taxon>Agaricomycetes</taxon>
        <taxon>Agaricomycetidae</taxon>
        <taxon>Agaricales</taxon>
        <taxon>Pluteineae</taxon>
        <taxon>Amanitaceae</taxon>
        <taxon>Amanita</taxon>
    </lineage>
</organism>
<accession>A0A0C2WTL8</accession>